<accession>A0A3D9H1N8</accession>
<dbReference type="AlphaFoldDB" id="A0A3D9H1N8"/>
<gene>
    <name evidence="1" type="ORF">DFQ10_108173</name>
</gene>
<comment type="caution">
    <text evidence="1">The sequence shown here is derived from an EMBL/GenBank/DDBJ whole genome shotgun (WGS) entry which is preliminary data.</text>
</comment>
<evidence type="ECO:0008006" key="3">
    <source>
        <dbReference type="Google" id="ProtNLM"/>
    </source>
</evidence>
<organism evidence="1 2">
    <name type="scientific">Winogradskyella eximia</name>
    <dbReference type="NCBI Taxonomy" id="262006"/>
    <lineage>
        <taxon>Bacteria</taxon>
        <taxon>Pseudomonadati</taxon>
        <taxon>Bacteroidota</taxon>
        <taxon>Flavobacteriia</taxon>
        <taxon>Flavobacteriales</taxon>
        <taxon>Flavobacteriaceae</taxon>
        <taxon>Winogradskyella</taxon>
    </lineage>
</organism>
<sequence length="258" mass="30405">MKEELYSDLNQNYIDAKEQRTIDLHFAIVSLSQRNFSVCMMIQDQKMQDDSTEEIKNMISTYNESSKELEKNGIDFIKVLFSRSYINSYQIFEEFCYQNLLSLYLKLPTFLKKEEINVTFKDLFMQDDINVIRQNIIEKKIKSIIQGSNIYAIIKKFKTIFGIDINIEKKLIDKLFIISLKRNLLVHNKGIVNSIYLNEIERFNLKSKLILGDYILKDINSFSDLNETNNLIDNIIDSISETMLSDIPRLIKYNDNLK</sequence>
<dbReference type="EMBL" id="QRDV01000008">
    <property type="protein sequence ID" value="RED42766.1"/>
    <property type="molecule type" value="Genomic_DNA"/>
</dbReference>
<protein>
    <recommendedName>
        <fullName evidence="3">RiboL-PSP-HEPN domain-containing protein</fullName>
    </recommendedName>
</protein>
<dbReference type="Proteomes" id="UP000256980">
    <property type="component" value="Unassembled WGS sequence"/>
</dbReference>
<dbReference type="OrthoDB" id="7061055at2"/>
<evidence type="ECO:0000313" key="1">
    <source>
        <dbReference type="EMBL" id="RED42766.1"/>
    </source>
</evidence>
<dbReference type="RefSeq" id="WP_115818404.1">
    <property type="nucleotide sequence ID" value="NZ_QRDV01000008.1"/>
</dbReference>
<keyword evidence="2" id="KW-1185">Reference proteome</keyword>
<reference evidence="1 2" key="1">
    <citation type="submission" date="2018-07" db="EMBL/GenBank/DDBJ databases">
        <title>Genomic Encyclopedia of Type Strains, Phase III (KMG-III): the genomes of soil and plant-associated and newly described type strains.</title>
        <authorList>
            <person name="Whitman W."/>
        </authorList>
    </citation>
    <scope>NUCLEOTIDE SEQUENCE [LARGE SCALE GENOMIC DNA]</scope>
    <source>
        <strain evidence="1 2">CECT 7946</strain>
    </source>
</reference>
<name>A0A3D9H1N8_9FLAO</name>
<evidence type="ECO:0000313" key="2">
    <source>
        <dbReference type="Proteomes" id="UP000256980"/>
    </source>
</evidence>
<proteinExistence type="predicted"/>